<protein>
    <submittedName>
        <fullName evidence="1">Uncharacterized protein</fullName>
    </submittedName>
</protein>
<sequence length="38" mass="4726">MRINQTPIDQKRYFQRIISQINHHIQYMIRNGKVFHNS</sequence>
<dbReference type="AlphaFoldDB" id="A0A0A9U3K5"/>
<dbReference type="EMBL" id="GBRH01280311">
    <property type="protein sequence ID" value="JAD17584.1"/>
    <property type="molecule type" value="Transcribed_RNA"/>
</dbReference>
<reference evidence="1" key="1">
    <citation type="submission" date="2014-09" db="EMBL/GenBank/DDBJ databases">
        <authorList>
            <person name="Magalhaes I.L.F."/>
            <person name="Oliveira U."/>
            <person name="Santos F.R."/>
            <person name="Vidigal T.H.D.A."/>
            <person name="Brescovit A.D."/>
            <person name="Santos A.J."/>
        </authorList>
    </citation>
    <scope>NUCLEOTIDE SEQUENCE</scope>
    <source>
        <tissue evidence="1">Shoot tissue taken approximately 20 cm above the soil surface</tissue>
    </source>
</reference>
<proteinExistence type="predicted"/>
<name>A0A0A9U3K5_ARUDO</name>
<evidence type="ECO:0000313" key="1">
    <source>
        <dbReference type="EMBL" id="JAD17584.1"/>
    </source>
</evidence>
<accession>A0A0A9U3K5</accession>
<reference evidence="1" key="2">
    <citation type="journal article" date="2015" name="Data Brief">
        <title>Shoot transcriptome of the giant reed, Arundo donax.</title>
        <authorList>
            <person name="Barrero R.A."/>
            <person name="Guerrero F.D."/>
            <person name="Moolhuijzen P."/>
            <person name="Goolsby J.A."/>
            <person name="Tidwell J."/>
            <person name="Bellgard S.E."/>
            <person name="Bellgard M.I."/>
        </authorList>
    </citation>
    <scope>NUCLEOTIDE SEQUENCE</scope>
    <source>
        <tissue evidence="1">Shoot tissue taken approximately 20 cm above the soil surface</tissue>
    </source>
</reference>
<organism evidence="1">
    <name type="scientific">Arundo donax</name>
    <name type="common">Giant reed</name>
    <name type="synonym">Donax arundinaceus</name>
    <dbReference type="NCBI Taxonomy" id="35708"/>
    <lineage>
        <taxon>Eukaryota</taxon>
        <taxon>Viridiplantae</taxon>
        <taxon>Streptophyta</taxon>
        <taxon>Embryophyta</taxon>
        <taxon>Tracheophyta</taxon>
        <taxon>Spermatophyta</taxon>
        <taxon>Magnoliopsida</taxon>
        <taxon>Liliopsida</taxon>
        <taxon>Poales</taxon>
        <taxon>Poaceae</taxon>
        <taxon>PACMAD clade</taxon>
        <taxon>Arundinoideae</taxon>
        <taxon>Arundineae</taxon>
        <taxon>Arundo</taxon>
    </lineage>
</organism>